<dbReference type="Pfam" id="PF08240">
    <property type="entry name" value="ADH_N"/>
    <property type="match status" value="1"/>
</dbReference>
<dbReference type="PANTHER" id="PTHR11695:SF294">
    <property type="entry name" value="RETICULON-4-INTERACTING PROTEIN 1, MITOCHONDRIAL"/>
    <property type="match status" value="1"/>
</dbReference>
<dbReference type="InterPro" id="IPR011032">
    <property type="entry name" value="GroES-like_sf"/>
</dbReference>
<dbReference type="SMART" id="SM00829">
    <property type="entry name" value="PKS_ER"/>
    <property type="match status" value="1"/>
</dbReference>
<dbReference type="InterPro" id="IPR036291">
    <property type="entry name" value="NAD(P)-bd_dom_sf"/>
</dbReference>
<dbReference type="InterPro" id="IPR013154">
    <property type="entry name" value="ADH-like_N"/>
</dbReference>
<dbReference type="Pfam" id="PF13602">
    <property type="entry name" value="ADH_zinc_N_2"/>
    <property type="match status" value="1"/>
</dbReference>
<dbReference type="GO" id="GO:0016491">
    <property type="term" value="F:oxidoreductase activity"/>
    <property type="evidence" value="ECO:0007669"/>
    <property type="project" value="InterPro"/>
</dbReference>
<evidence type="ECO:0000259" key="1">
    <source>
        <dbReference type="SMART" id="SM00829"/>
    </source>
</evidence>
<dbReference type="PANTHER" id="PTHR11695">
    <property type="entry name" value="ALCOHOL DEHYDROGENASE RELATED"/>
    <property type="match status" value="1"/>
</dbReference>
<dbReference type="SUPFAM" id="SSF51735">
    <property type="entry name" value="NAD(P)-binding Rossmann-fold domains"/>
    <property type="match status" value="1"/>
</dbReference>
<dbReference type="SUPFAM" id="SSF50129">
    <property type="entry name" value="GroES-like"/>
    <property type="match status" value="1"/>
</dbReference>
<dbReference type="Proteomes" id="UP000199421">
    <property type="component" value="Unassembled WGS sequence"/>
</dbReference>
<organism evidence="2 3">
    <name type="scientific">Olivibacter domesticus</name>
    <name type="common">Pseudosphingobacterium domesticum</name>
    <dbReference type="NCBI Taxonomy" id="407022"/>
    <lineage>
        <taxon>Bacteria</taxon>
        <taxon>Pseudomonadati</taxon>
        <taxon>Bacteroidota</taxon>
        <taxon>Sphingobacteriia</taxon>
        <taxon>Sphingobacteriales</taxon>
        <taxon>Sphingobacteriaceae</taxon>
        <taxon>Olivibacter</taxon>
    </lineage>
</organism>
<sequence length="333" mass="36244">MKAFVVQNYGKKEELTLREISKPILRENEVMVEIYAAGLNQLDIKILSGEFKMILPYKTPFILGHDLAGIVIETGSGVTKFKIGDEVYARPSDLHIGTFAEYLAVEENDLALKPKNLSMDEAAGVPLVALTAWQALVEIGKLKKGQKVFIQAGSGGVGIVAIQLAKYLGATVATTAGKASFPMLKELGADVLIDYKTQDFETVLKDYDLVLNSQDTKTLKKSLNVVKTGGKVISISGPPTPAFAQEIGASWLIRTALSLLSFGVRKKAKRRGIDYEFLFMKSSGKQLGEITKLIEDGTIKIVVDKVYPFPQTNEALNHVASGRAKGKIVVKIK</sequence>
<reference evidence="3" key="1">
    <citation type="submission" date="2016-10" db="EMBL/GenBank/DDBJ databases">
        <authorList>
            <person name="Varghese N."/>
            <person name="Submissions S."/>
        </authorList>
    </citation>
    <scope>NUCLEOTIDE SEQUENCE [LARGE SCALE GENOMIC DNA]</scope>
    <source>
        <strain evidence="3">DSM 18733</strain>
    </source>
</reference>
<protein>
    <submittedName>
        <fullName evidence="2">NADPH:quinone reductase</fullName>
    </submittedName>
</protein>
<dbReference type="AlphaFoldDB" id="A0A1H7KUR3"/>
<dbReference type="InterPro" id="IPR020843">
    <property type="entry name" value="ER"/>
</dbReference>
<name>A0A1H7KUR3_OLID1</name>
<dbReference type="CDD" id="cd05289">
    <property type="entry name" value="MDR_like_2"/>
    <property type="match status" value="1"/>
</dbReference>
<feature type="domain" description="Enoyl reductase (ER)" evidence="1">
    <location>
        <begin position="10"/>
        <end position="330"/>
    </location>
</feature>
<gene>
    <name evidence="2" type="ORF">SAMN05661044_01472</name>
</gene>
<dbReference type="EMBL" id="FOAF01000001">
    <property type="protein sequence ID" value="SEK90561.1"/>
    <property type="molecule type" value="Genomic_DNA"/>
</dbReference>
<dbReference type="InterPro" id="IPR050700">
    <property type="entry name" value="YIM1/Zinc_Alcohol_DH_Fams"/>
</dbReference>
<keyword evidence="3" id="KW-1185">Reference proteome</keyword>
<evidence type="ECO:0000313" key="2">
    <source>
        <dbReference type="EMBL" id="SEK90561.1"/>
    </source>
</evidence>
<dbReference type="Gene3D" id="3.40.50.720">
    <property type="entry name" value="NAD(P)-binding Rossmann-like Domain"/>
    <property type="match status" value="1"/>
</dbReference>
<dbReference type="Gene3D" id="3.90.180.10">
    <property type="entry name" value="Medium-chain alcohol dehydrogenases, catalytic domain"/>
    <property type="match status" value="1"/>
</dbReference>
<dbReference type="RefSeq" id="WP_093321126.1">
    <property type="nucleotide sequence ID" value="NZ_FOAF01000001.1"/>
</dbReference>
<evidence type="ECO:0000313" key="3">
    <source>
        <dbReference type="Proteomes" id="UP000199421"/>
    </source>
</evidence>
<dbReference type="OrthoDB" id="9787435at2"/>
<proteinExistence type="predicted"/>
<accession>A0A1H7KUR3</accession>
<dbReference type="STRING" id="407022.SAMN05661044_01472"/>